<evidence type="ECO:0000313" key="3">
    <source>
        <dbReference type="EMBL" id="BDM67445.1"/>
    </source>
</evidence>
<dbReference type="Proteomes" id="UP001059597">
    <property type="component" value="Chromosome"/>
</dbReference>
<dbReference type="Pfam" id="PF00106">
    <property type="entry name" value="adh_short"/>
    <property type="match status" value="1"/>
</dbReference>
<evidence type="ECO:0000313" key="4">
    <source>
        <dbReference type="Proteomes" id="UP001059597"/>
    </source>
</evidence>
<comment type="similarity">
    <text evidence="2">Belongs to the short-chain dehydrogenases/reductases (SDR) family.</text>
</comment>
<protein>
    <submittedName>
        <fullName evidence="3">Oxidoreductase</fullName>
    </submittedName>
</protein>
<keyword evidence="1" id="KW-0560">Oxidoreductase</keyword>
<keyword evidence="4" id="KW-1185">Reference proteome</keyword>
<dbReference type="Gene3D" id="3.40.50.720">
    <property type="entry name" value="NAD(P)-binding Rossmann-like Domain"/>
    <property type="match status" value="1"/>
</dbReference>
<dbReference type="EMBL" id="AP026073">
    <property type="protein sequence ID" value="BDM67445.1"/>
    <property type="molecule type" value="Genomic_DNA"/>
</dbReference>
<dbReference type="PRINTS" id="PR00081">
    <property type="entry name" value="GDHRDH"/>
</dbReference>
<reference evidence="3" key="1">
    <citation type="submission" date="2022-06" db="EMBL/GenBank/DDBJ databases">
        <title>Complete genome sequence of Streptomyces nigrescens HEK616.</title>
        <authorList>
            <person name="Asamizu S."/>
            <person name="Onaka H."/>
        </authorList>
    </citation>
    <scope>NUCLEOTIDE SEQUENCE</scope>
    <source>
        <strain evidence="3">HEK616</strain>
    </source>
</reference>
<dbReference type="SUPFAM" id="SSF51735">
    <property type="entry name" value="NAD(P)-binding Rossmann-fold domains"/>
    <property type="match status" value="1"/>
</dbReference>
<gene>
    <name evidence="3" type="ORF">HEK616_09320</name>
</gene>
<dbReference type="NCBIfam" id="NF004846">
    <property type="entry name" value="PRK06197.1"/>
    <property type="match status" value="1"/>
</dbReference>
<evidence type="ECO:0000256" key="2">
    <source>
        <dbReference type="RuleBase" id="RU000363"/>
    </source>
</evidence>
<dbReference type="PANTHER" id="PTHR43157">
    <property type="entry name" value="PHOSPHATIDYLINOSITOL-GLYCAN BIOSYNTHESIS CLASS F PROTEIN-RELATED"/>
    <property type="match status" value="1"/>
</dbReference>
<dbReference type="RefSeq" id="WP_261951596.1">
    <property type="nucleotide sequence ID" value="NZ_AP026073.1"/>
</dbReference>
<accession>A0ABN6QRG4</accession>
<organism evidence="3 4">
    <name type="scientific">Streptomyces nigrescens</name>
    <dbReference type="NCBI Taxonomy" id="1920"/>
    <lineage>
        <taxon>Bacteria</taxon>
        <taxon>Bacillati</taxon>
        <taxon>Actinomycetota</taxon>
        <taxon>Actinomycetes</taxon>
        <taxon>Kitasatosporales</taxon>
        <taxon>Streptomycetaceae</taxon>
        <taxon>Streptomyces</taxon>
    </lineage>
</organism>
<dbReference type="InterPro" id="IPR002347">
    <property type="entry name" value="SDR_fam"/>
</dbReference>
<dbReference type="PANTHER" id="PTHR43157:SF31">
    <property type="entry name" value="PHOSPHATIDYLINOSITOL-GLYCAN BIOSYNTHESIS CLASS F PROTEIN"/>
    <property type="match status" value="1"/>
</dbReference>
<proteinExistence type="inferred from homology"/>
<dbReference type="PRINTS" id="PR00080">
    <property type="entry name" value="SDRFAMILY"/>
</dbReference>
<sequence>MTRWNTRHIPDQTGRSAVVTGANSGIGYITARELARRGARVVLACRSASRGKAALDRLRTEVPAAKAEFRPLDLADLSSVRDFAATLDGFTGDRLDLLVNNAGVMALPYRTTADGFEMQFGTNHLGHFALTGLLLPRLLATPGARVVSVSSMLHALADLDFDDLNGERSYGRWIAYGRSKSANLLFVHELARRLAAAGSPLVAAASHPGYAATNLQTAGARMEGRNSAERVIELGNRLIAQPAEGGALGTLCAATAPHMRPDSFVGPRNGLRGAPAQSFRAPWTKQDANGERLWAASEQLTGVHYDFSAAHPSG</sequence>
<name>A0ABN6QRG4_STRNI</name>
<dbReference type="InterPro" id="IPR036291">
    <property type="entry name" value="NAD(P)-bd_dom_sf"/>
</dbReference>
<evidence type="ECO:0000256" key="1">
    <source>
        <dbReference type="ARBA" id="ARBA00023002"/>
    </source>
</evidence>